<evidence type="ECO:0008006" key="4">
    <source>
        <dbReference type="Google" id="ProtNLM"/>
    </source>
</evidence>
<accession>A0ABY5SUJ5</accession>
<dbReference type="Proteomes" id="UP001064879">
    <property type="component" value="Plasmid unnamed"/>
</dbReference>
<proteinExistence type="predicted"/>
<dbReference type="RefSeq" id="WP_265420492.1">
    <property type="nucleotide sequence ID" value="NZ_CP093444.1"/>
</dbReference>
<feature type="compositionally biased region" description="Low complexity" evidence="1">
    <location>
        <begin position="421"/>
        <end position="434"/>
    </location>
</feature>
<feature type="region of interest" description="Disordered" evidence="1">
    <location>
        <begin position="418"/>
        <end position="492"/>
    </location>
</feature>
<geneLocation type="plasmid" evidence="2 3">
    <name>unnamed</name>
</geneLocation>
<evidence type="ECO:0000313" key="3">
    <source>
        <dbReference type="Proteomes" id="UP001064879"/>
    </source>
</evidence>
<feature type="compositionally biased region" description="Basic and acidic residues" evidence="1">
    <location>
        <begin position="462"/>
        <end position="481"/>
    </location>
</feature>
<reference evidence="2" key="1">
    <citation type="submission" date="2022-03" db="EMBL/GenBank/DDBJ databases">
        <title>Brevibacterium spongiae sp. nov., isolated from marine sponge.</title>
        <authorList>
            <person name="Li Z."/>
            <person name="Zhang M."/>
        </authorList>
    </citation>
    <scope>NUCLEOTIDE SEQUENCE</scope>
    <source>
        <strain evidence="2">WHS-Z9</strain>
        <plasmid evidence="2">unnamed</plasmid>
    </source>
</reference>
<name>A0ABY5SUJ5_9MICO</name>
<protein>
    <recommendedName>
        <fullName evidence="4">Large polyvalent protein associated domain-containing protein</fullName>
    </recommendedName>
</protein>
<sequence length="492" mass="53186">MINPRTLHTFEVEAAELPVGDWTAHRDLAQEAVEAGYAAELTQKVSNDVGDEVALTHSLRFLEPDEVVAFDEGIHESEDAMGGSVSVEQFTPERAHGFYGQRTPLEFSPVQDDWPDTASIRLSHRGKDSVHSTLTQALETVLREQTDLAWIPPKHHAGFDPDGPLRADNDSPLLLDPSGAVVADHVLDAFRAVAVAEGQSITVETGREDLGAVFTASFNSYGEWELGHTDAEASHTLKDVGPIKGDYVPLEVSAAFETHAESVDRRARVEESRDYGQARHDGDAFAEQLLTASSGTGEEANAARLAHATEVVAEYERREARAYADAPSSTQEPYVGPEPVLDRLVIANGGDLNATVHSEDFSPAVQRLLGRAAHEYFVSDEAGGRYEFWQPGEDDRTHVAEAVEQVKARFVKAGVAEEHQAPANSTSPSAASKSVDAQALSSFEQVLKNRPQAGPKAGLNAREPHSDRAFARTDGPSESKSQDWGLAGSPPF</sequence>
<gene>
    <name evidence="2" type="ORF">L1F31_18640</name>
</gene>
<organism evidence="2 3">
    <name type="scientific">Brevibacterium spongiae</name>
    <dbReference type="NCBI Taxonomy" id="2909672"/>
    <lineage>
        <taxon>Bacteria</taxon>
        <taxon>Bacillati</taxon>
        <taxon>Actinomycetota</taxon>
        <taxon>Actinomycetes</taxon>
        <taxon>Micrococcales</taxon>
        <taxon>Brevibacteriaceae</taxon>
        <taxon>Brevibacterium</taxon>
    </lineage>
</organism>
<evidence type="ECO:0000256" key="1">
    <source>
        <dbReference type="SAM" id="MobiDB-lite"/>
    </source>
</evidence>
<keyword evidence="2" id="KW-0614">Plasmid</keyword>
<dbReference type="EMBL" id="CP093444">
    <property type="protein sequence ID" value="UVI38005.1"/>
    <property type="molecule type" value="Genomic_DNA"/>
</dbReference>
<evidence type="ECO:0000313" key="2">
    <source>
        <dbReference type="EMBL" id="UVI38005.1"/>
    </source>
</evidence>
<keyword evidence="3" id="KW-1185">Reference proteome</keyword>